<comment type="caution">
    <text evidence="1">The sequence shown here is derived from an EMBL/GenBank/DDBJ whole genome shotgun (WGS) entry which is preliminary data.</text>
</comment>
<organism evidence="1 2">
    <name type="scientific">Bradyrhizobium nanningense</name>
    <dbReference type="NCBI Taxonomy" id="1325118"/>
    <lineage>
        <taxon>Bacteria</taxon>
        <taxon>Pseudomonadati</taxon>
        <taxon>Pseudomonadota</taxon>
        <taxon>Alphaproteobacteria</taxon>
        <taxon>Hyphomicrobiales</taxon>
        <taxon>Nitrobacteraceae</taxon>
        <taxon>Bradyrhizobium</taxon>
    </lineage>
</organism>
<evidence type="ECO:0000313" key="2">
    <source>
        <dbReference type="Proteomes" id="UP000289546"/>
    </source>
</evidence>
<protein>
    <submittedName>
        <fullName evidence="1">Uncharacterized protein</fullName>
    </submittedName>
</protein>
<evidence type="ECO:0000313" key="1">
    <source>
        <dbReference type="EMBL" id="RXH24120.1"/>
    </source>
</evidence>
<name>A0A4V1L1C0_9BRAD</name>
<dbReference type="Proteomes" id="UP000289546">
    <property type="component" value="Unassembled WGS sequence"/>
</dbReference>
<sequence length="84" mass="9493">MRATAYTIRDGKGLGRAAQSNRDHIPQIFLEYRTIGKYCVLVLLAHPSPMRKQGSVVDPAIQLLPLTSFLARLRQLFIRRSTAK</sequence>
<keyword evidence="2" id="KW-1185">Reference proteome</keyword>
<proteinExistence type="predicted"/>
<gene>
    <name evidence="1" type="ORF">XH99_28955</name>
</gene>
<dbReference type="AlphaFoldDB" id="A0A4V1L1C0"/>
<reference evidence="1 2" key="1">
    <citation type="submission" date="2015-04" db="EMBL/GenBank/DDBJ databases">
        <title>Comparative genomics of rhizobia nodulating Arachis hypogaea in China.</title>
        <authorList>
            <person name="Li Y."/>
        </authorList>
    </citation>
    <scope>NUCLEOTIDE SEQUENCE [LARGE SCALE GENOMIC DNA]</scope>
    <source>
        <strain evidence="1 2">CCBAU 51757</strain>
    </source>
</reference>
<accession>A0A4V1L1C0</accession>
<dbReference type="EMBL" id="LBJQ01000089">
    <property type="protein sequence ID" value="RXH24120.1"/>
    <property type="molecule type" value="Genomic_DNA"/>
</dbReference>